<keyword evidence="1" id="KW-1133">Transmembrane helix</keyword>
<feature type="transmembrane region" description="Helical" evidence="1">
    <location>
        <begin position="132"/>
        <end position="150"/>
    </location>
</feature>
<proteinExistence type="predicted"/>
<comment type="caution">
    <text evidence="2">The sequence shown here is derived from an EMBL/GenBank/DDBJ whole genome shotgun (WGS) entry which is preliminary data.</text>
</comment>
<dbReference type="RefSeq" id="WP_267993483.1">
    <property type="nucleotide sequence ID" value="NZ_JAPJZI010000002.1"/>
</dbReference>
<keyword evidence="3" id="KW-1185">Reference proteome</keyword>
<feature type="transmembrane region" description="Helical" evidence="1">
    <location>
        <begin position="94"/>
        <end position="112"/>
    </location>
</feature>
<accession>A0A9X3ZJQ5</accession>
<evidence type="ECO:0000313" key="3">
    <source>
        <dbReference type="Proteomes" id="UP001151234"/>
    </source>
</evidence>
<protein>
    <submittedName>
        <fullName evidence="2">Uncharacterized protein</fullName>
    </submittedName>
</protein>
<dbReference type="EMBL" id="JAPJZI010000002">
    <property type="protein sequence ID" value="MDA5401499.1"/>
    <property type="molecule type" value="Genomic_DNA"/>
</dbReference>
<evidence type="ECO:0000256" key="1">
    <source>
        <dbReference type="SAM" id="Phobius"/>
    </source>
</evidence>
<keyword evidence="1" id="KW-0812">Transmembrane</keyword>
<name>A0A9X3ZJQ5_9HYPH</name>
<gene>
    <name evidence="2" type="ORF">OQ273_23230</name>
</gene>
<reference evidence="2" key="1">
    <citation type="submission" date="2022-11" db="EMBL/GenBank/DDBJ databases">
        <title>Draft genome sequence of Hoeflea poritis E7-10 and Hoeflea prorocentri PM5-8, separated from scleractinian coral Porites lutea and marine dinoflagellate.</title>
        <authorList>
            <person name="Zhang G."/>
            <person name="Wei Q."/>
            <person name="Cai L."/>
        </authorList>
    </citation>
    <scope>NUCLEOTIDE SEQUENCE</scope>
    <source>
        <strain evidence="2">PM5-8</strain>
    </source>
</reference>
<organism evidence="2 3">
    <name type="scientific">Hoeflea prorocentri</name>
    <dbReference type="NCBI Taxonomy" id="1922333"/>
    <lineage>
        <taxon>Bacteria</taxon>
        <taxon>Pseudomonadati</taxon>
        <taxon>Pseudomonadota</taxon>
        <taxon>Alphaproteobacteria</taxon>
        <taxon>Hyphomicrobiales</taxon>
        <taxon>Rhizobiaceae</taxon>
        <taxon>Hoeflea</taxon>
    </lineage>
</organism>
<evidence type="ECO:0000313" key="2">
    <source>
        <dbReference type="EMBL" id="MDA5401499.1"/>
    </source>
</evidence>
<sequence>MSDYIMKDRAMRRMLLIALLLLAIPGCSLGYAAGVHQMSLQVDDARGLQLALWYPTEDDSHVGVAGNAVFYGQQATVDASLSDLKHPLVLLSHGGFRVGAAVFGVTPIGALVRARLRVPGQIKIAWANRRCLFGLMIYFAGAVLAAKGGTRRVHNWAVNT</sequence>
<dbReference type="AlphaFoldDB" id="A0A9X3ZJQ5"/>
<keyword evidence="1" id="KW-0472">Membrane</keyword>
<dbReference type="Proteomes" id="UP001151234">
    <property type="component" value="Unassembled WGS sequence"/>
</dbReference>